<evidence type="ECO:0000313" key="3">
    <source>
        <dbReference type="WBParaSite" id="nRc.2.0.1.t33735-RA"/>
    </source>
</evidence>
<reference evidence="3" key="1">
    <citation type="submission" date="2022-11" db="UniProtKB">
        <authorList>
            <consortium name="WormBaseParasite"/>
        </authorList>
    </citation>
    <scope>IDENTIFICATION</scope>
</reference>
<dbReference type="WBParaSite" id="nRc.2.0.1.t33735-RA">
    <property type="protein sequence ID" value="nRc.2.0.1.t33735-RA"/>
    <property type="gene ID" value="nRc.2.0.1.g33735"/>
</dbReference>
<evidence type="ECO:0000256" key="1">
    <source>
        <dbReference type="SAM" id="MobiDB-lite"/>
    </source>
</evidence>
<feature type="region of interest" description="Disordered" evidence="1">
    <location>
        <begin position="118"/>
        <end position="140"/>
    </location>
</feature>
<dbReference type="AlphaFoldDB" id="A0A915K4P9"/>
<evidence type="ECO:0000313" key="2">
    <source>
        <dbReference type="Proteomes" id="UP000887565"/>
    </source>
</evidence>
<sequence>MSSLCGIERRLLVYDLTYYPYPTLDFQQLVKNTTSTWKRYFRLCMINCTQNDINHHQKENEAQNMDNSDDRTDSDNELLITVVRNSNAPLSNCNAINKNDVSGQDIVQVDIDFVSPENHIETSADQTETEDDEQPRYEGKSWPYNELECVNVEEGVQLPFANIKGKEKDLLKGRTTANKFHKHSLVVTTNN</sequence>
<protein>
    <submittedName>
        <fullName evidence="3">Uncharacterized protein</fullName>
    </submittedName>
</protein>
<proteinExistence type="predicted"/>
<accession>A0A915K4P9</accession>
<keyword evidence="2" id="KW-1185">Reference proteome</keyword>
<organism evidence="2 3">
    <name type="scientific">Romanomermis culicivorax</name>
    <name type="common">Nematode worm</name>
    <dbReference type="NCBI Taxonomy" id="13658"/>
    <lineage>
        <taxon>Eukaryota</taxon>
        <taxon>Metazoa</taxon>
        <taxon>Ecdysozoa</taxon>
        <taxon>Nematoda</taxon>
        <taxon>Enoplea</taxon>
        <taxon>Dorylaimia</taxon>
        <taxon>Mermithida</taxon>
        <taxon>Mermithoidea</taxon>
        <taxon>Mermithidae</taxon>
        <taxon>Romanomermis</taxon>
    </lineage>
</organism>
<name>A0A915K4P9_ROMCU</name>
<dbReference type="Proteomes" id="UP000887565">
    <property type="component" value="Unplaced"/>
</dbReference>